<dbReference type="AlphaFoldDB" id="A0A3P7PJ74"/>
<dbReference type="SUPFAM" id="SSF52047">
    <property type="entry name" value="RNI-like"/>
    <property type="match status" value="1"/>
</dbReference>
<dbReference type="EMBL" id="UYRU01070557">
    <property type="protein sequence ID" value="VDN19929.1"/>
    <property type="molecule type" value="Genomic_DNA"/>
</dbReference>
<name>A0A3P7PJ74_DIBLA</name>
<accession>A0A3P7PJ74</accession>
<protein>
    <submittedName>
        <fullName evidence="1">Uncharacterized protein</fullName>
    </submittedName>
</protein>
<organism evidence="1 2">
    <name type="scientific">Dibothriocephalus latus</name>
    <name type="common">Fish tapeworm</name>
    <name type="synonym">Diphyllobothrium latum</name>
    <dbReference type="NCBI Taxonomy" id="60516"/>
    <lineage>
        <taxon>Eukaryota</taxon>
        <taxon>Metazoa</taxon>
        <taxon>Spiralia</taxon>
        <taxon>Lophotrochozoa</taxon>
        <taxon>Platyhelminthes</taxon>
        <taxon>Cestoda</taxon>
        <taxon>Eucestoda</taxon>
        <taxon>Diphyllobothriidea</taxon>
        <taxon>Diphyllobothriidae</taxon>
        <taxon>Dibothriocephalus</taxon>
    </lineage>
</organism>
<dbReference type="Proteomes" id="UP000281553">
    <property type="component" value="Unassembled WGS sequence"/>
</dbReference>
<evidence type="ECO:0000313" key="2">
    <source>
        <dbReference type="Proteomes" id="UP000281553"/>
    </source>
</evidence>
<evidence type="ECO:0000313" key="1">
    <source>
        <dbReference type="EMBL" id="VDN19929.1"/>
    </source>
</evidence>
<dbReference type="OrthoDB" id="120976at2759"/>
<gene>
    <name evidence="1" type="ORF">DILT_LOCUS13515</name>
</gene>
<proteinExistence type="predicted"/>
<keyword evidence="2" id="KW-1185">Reference proteome</keyword>
<dbReference type="Gene3D" id="3.80.10.10">
    <property type="entry name" value="Ribonuclease Inhibitor"/>
    <property type="match status" value="1"/>
</dbReference>
<dbReference type="InterPro" id="IPR032675">
    <property type="entry name" value="LRR_dom_sf"/>
</dbReference>
<reference evidence="1 2" key="1">
    <citation type="submission" date="2018-11" db="EMBL/GenBank/DDBJ databases">
        <authorList>
            <consortium name="Pathogen Informatics"/>
        </authorList>
    </citation>
    <scope>NUCLEOTIDE SEQUENCE [LARGE SCALE GENOMIC DNA]</scope>
</reference>
<sequence length="112" mass="12434">MSFGNFENSLIVFVFLKIGKVPPFTFETAGGQEQRWGGRIPIRYSVSPDDNRISPEGAVLLGKGLQVNPALKILKMDRNPLQSAGCYVILNFILKNANKTMKVLTFEVRTCA</sequence>